<reference evidence="1" key="1">
    <citation type="submission" date="2014-11" db="EMBL/GenBank/DDBJ databases">
        <authorList>
            <person name="Amaro Gonzalez C."/>
        </authorList>
    </citation>
    <scope>NUCLEOTIDE SEQUENCE</scope>
</reference>
<dbReference type="EMBL" id="GBXM01096877">
    <property type="protein sequence ID" value="JAH11700.1"/>
    <property type="molecule type" value="Transcribed_RNA"/>
</dbReference>
<protein>
    <submittedName>
        <fullName evidence="1">Uncharacterized protein</fullName>
    </submittedName>
</protein>
<proteinExistence type="predicted"/>
<evidence type="ECO:0000313" key="1">
    <source>
        <dbReference type="EMBL" id="JAH11700.1"/>
    </source>
</evidence>
<organism evidence="1">
    <name type="scientific">Anguilla anguilla</name>
    <name type="common">European freshwater eel</name>
    <name type="synonym">Muraena anguilla</name>
    <dbReference type="NCBI Taxonomy" id="7936"/>
    <lineage>
        <taxon>Eukaryota</taxon>
        <taxon>Metazoa</taxon>
        <taxon>Chordata</taxon>
        <taxon>Craniata</taxon>
        <taxon>Vertebrata</taxon>
        <taxon>Euteleostomi</taxon>
        <taxon>Actinopterygii</taxon>
        <taxon>Neopterygii</taxon>
        <taxon>Teleostei</taxon>
        <taxon>Anguilliformes</taxon>
        <taxon>Anguillidae</taxon>
        <taxon>Anguilla</taxon>
    </lineage>
</organism>
<accession>A0A0E9Q5S3</accession>
<dbReference type="AlphaFoldDB" id="A0A0E9Q5S3"/>
<sequence length="52" mass="5804">MQVFYVSYGLTCINRDRIGLCNYKETVLFVCGENVGMGTLIVCALLQKGLQQ</sequence>
<reference evidence="1" key="2">
    <citation type="journal article" date="2015" name="Fish Shellfish Immunol.">
        <title>Early steps in the European eel (Anguilla anguilla)-Vibrio vulnificus interaction in the gills: Role of the RtxA13 toxin.</title>
        <authorList>
            <person name="Callol A."/>
            <person name="Pajuelo D."/>
            <person name="Ebbesson L."/>
            <person name="Teles M."/>
            <person name="MacKenzie S."/>
            <person name="Amaro C."/>
        </authorList>
    </citation>
    <scope>NUCLEOTIDE SEQUENCE</scope>
</reference>
<name>A0A0E9Q5S3_ANGAN</name>